<feature type="compositionally biased region" description="Basic and acidic residues" evidence="1">
    <location>
        <begin position="430"/>
        <end position="452"/>
    </location>
</feature>
<name>A0AAV4EJT4_9GAST</name>
<evidence type="ECO:0000313" key="3">
    <source>
        <dbReference type="Proteomes" id="UP000762676"/>
    </source>
</evidence>
<reference evidence="2 3" key="1">
    <citation type="journal article" date="2021" name="Elife">
        <title>Chloroplast acquisition without the gene transfer in kleptoplastic sea slugs, Plakobranchus ocellatus.</title>
        <authorList>
            <person name="Maeda T."/>
            <person name="Takahashi S."/>
            <person name="Yoshida T."/>
            <person name="Shimamura S."/>
            <person name="Takaki Y."/>
            <person name="Nagai Y."/>
            <person name="Toyoda A."/>
            <person name="Suzuki Y."/>
            <person name="Arimoto A."/>
            <person name="Ishii H."/>
            <person name="Satoh N."/>
            <person name="Nishiyama T."/>
            <person name="Hasebe M."/>
            <person name="Maruyama T."/>
            <person name="Minagawa J."/>
            <person name="Obokata J."/>
            <person name="Shigenobu S."/>
        </authorList>
    </citation>
    <scope>NUCLEOTIDE SEQUENCE [LARGE SCALE GENOMIC DNA]</scope>
</reference>
<evidence type="ECO:0000256" key="1">
    <source>
        <dbReference type="SAM" id="MobiDB-lite"/>
    </source>
</evidence>
<feature type="compositionally biased region" description="Polar residues" evidence="1">
    <location>
        <begin position="403"/>
        <end position="413"/>
    </location>
</feature>
<feature type="region of interest" description="Disordered" evidence="1">
    <location>
        <begin position="323"/>
        <end position="346"/>
    </location>
</feature>
<dbReference type="AlphaFoldDB" id="A0AAV4EJT4"/>
<accession>A0AAV4EJT4</accession>
<feature type="region of interest" description="Disordered" evidence="1">
    <location>
        <begin position="17"/>
        <end position="40"/>
    </location>
</feature>
<dbReference type="Proteomes" id="UP000762676">
    <property type="component" value="Unassembled WGS sequence"/>
</dbReference>
<evidence type="ECO:0000313" key="2">
    <source>
        <dbReference type="EMBL" id="GFR61084.1"/>
    </source>
</evidence>
<protein>
    <submittedName>
        <fullName evidence="2">Integrase core domain</fullName>
    </submittedName>
</protein>
<feature type="region of interest" description="Disordered" evidence="1">
    <location>
        <begin position="403"/>
        <end position="452"/>
    </location>
</feature>
<keyword evidence="3" id="KW-1185">Reference proteome</keyword>
<organism evidence="2 3">
    <name type="scientific">Elysia marginata</name>
    <dbReference type="NCBI Taxonomy" id="1093978"/>
    <lineage>
        <taxon>Eukaryota</taxon>
        <taxon>Metazoa</taxon>
        <taxon>Spiralia</taxon>
        <taxon>Lophotrochozoa</taxon>
        <taxon>Mollusca</taxon>
        <taxon>Gastropoda</taxon>
        <taxon>Heterobranchia</taxon>
        <taxon>Euthyneura</taxon>
        <taxon>Panpulmonata</taxon>
        <taxon>Sacoglossa</taxon>
        <taxon>Placobranchoidea</taxon>
        <taxon>Plakobranchidae</taxon>
        <taxon>Elysia</taxon>
    </lineage>
</organism>
<feature type="region of interest" description="Disordered" evidence="1">
    <location>
        <begin position="366"/>
        <end position="387"/>
    </location>
</feature>
<feature type="region of interest" description="Disordered" evidence="1">
    <location>
        <begin position="262"/>
        <end position="310"/>
    </location>
</feature>
<sequence length="452" mass="51543">MNVLREEAHFDRVDTIKTKPQAQTRRKSEQHAQEYGPSQKMCTRCGKSDAHKYCPAKNIVCGYCKKEDTGRQHAGTGRKQKSQAIRADLQEAASVSTHETPENAIGTAMSFTASSKCQWQSGTISADCKEAMEQVRRQVLSNPRLQHHSIGKHQVFTGTCANGKKAQKPTAIIKGTLVMNKEMFCKKYYKTKEKQKFYYDRKARTLKPLGNHTPVRLQPPAGSKVWTPARITGKLGLRHNYAVTSEEGTFRRNRRHIIKSTEQANKQHVTSRDAVDDEAENFDSKVNRGLPDTSPPLVEIPPSPSKREFSSSLFDNVSLRAHSDNASTHHKDSLNSQETRLLESSARTPLTNRGVVKIFCKNSLTRQRREDYRKAQQKQSNQPRDKITVKLSKNSLTNQETRLLQSSAKQSNQPRDKITVKLSKNSLTRQRREDYRNAQRKQSYEKEKRRLP</sequence>
<proteinExistence type="predicted"/>
<gene>
    <name evidence="2" type="ORF">ElyMa_005423700</name>
</gene>
<dbReference type="EMBL" id="BMAT01010806">
    <property type="protein sequence ID" value="GFR61084.1"/>
    <property type="molecule type" value="Genomic_DNA"/>
</dbReference>
<comment type="caution">
    <text evidence="2">The sequence shown here is derived from an EMBL/GenBank/DDBJ whole genome shotgun (WGS) entry which is preliminary data.</text>
</comment>
<feature type="compositionally biased region" description="Basic and acidic residues" evidence="1">
    <location>
        <begin position="323"/>
        <end position="333"/>
    </location>
</feature>